<evidence type="ECO:0008006" key="4">
    <source>
        <dbReference type="Google" id="ProtNLM"/>
    </source>
</evidence>
<organism evidence="2 3">
    <name type="scientific">Nesterenkonia aethiopica</name>
    <dbReference type="NCBI Taxonomy" id="269144"/>
    <lineage>
        <taxon>Bacteria</taxon>
        <taxon>Bacillati</taxon>
        <taxon>Actinomycetota</taxon>
        <taxon>Actinomycetes</taxon>
        <taxon>Micrococcales</taxon>
        <taxon>Micrococcaceae</taxon>
        <taxon>Nesterenkonia</taxon>
    </lineage>
</organism>
<name>A0ABP6M2X9_9MICC</name>
<dbReference type="Proteomes" id="UP001500236">
    <property type="component" value="Unassembled WGS sequence"/>
</dbReference>
<gene>
    <name evidence="2" type="ORF">GCM10010529_20950</name>
</gene>
<evidence type="ECO:0000313" key="3">
    <source>
        <dbReference type="Proteomes" id="UP001500236"/>
    </source>
</evidence>
<sequence>MKEPIRRPWIWVVLAALVLFNAPWYLPEGSIAPYWFGIPYWVVVVLVLSAGLSAFLTWVCLTQWHIVEDEEEADTHG</sequence>
<evidence type="ECO:0000313" key="2">
    <source>
        <dbReference type="EMBL" id="GAA3068071.1"/>
    </source>
</evidence>
<keyword evidence="1" id="KW-0472">Membrane</keyword>
<comment type="caution">
    <text evidence="2">The sequence shown here is derived from an EMBL/GenBank/DDBJ whole genome shotgun (WGS) entry which is preliminary data.</text>
</comment>
<dbReference type="RefSeq" id="WP_070160440.1">
    <property type="nucleotide sequence ID" value="NZ_BAAAVT010000012.1"/>
</dbReference>
<keyword evidence="3" id="KW-1185">Reference proteome</keyword>
<keyword evidence="1" id="KW-0812">Transmembrane</keyword>
<dbReference type="EMBL" id="BAAAVT010000012">
    <property type="protein sequence ID" value="GAA3068071.1"/>
    <property type="molecule type" value="Genomic_DNA"/>
</dbReference>
<keyword evidence="1" id="KW-1133">Transmembrane helix</keyword>
<proteinExistence type="predicted"/>
<evidence type="ECO:0000256" key="1">
    <source>
        <dbReference type="SAM" id="Phobius"/>
    </source>
</evidence>
<protein>
    <recommendedName>
        <fullName evidence="4">DUF3311 domain-containing protein</fullName>
    </recommendedName>
</protein>
<feature type="transmembrane region" description="Helical" evidence="1">
    <location>
        <begin position="38"/>
        <end position="61"/>
    </location>
</feature>
<reference evidence="3" key="1">
    <citation type="journal article" date="2019" name="Int. J. Syst. Evol. Microbiol.">
        <title>The Global Catalogue of Microorganisms (GCM) 10K type strain sequencing project: providing services to taxonomists for standard genome sequencing and annotation.</title>
        <authorList>
            <consortium name="The Broad Institute Genomics Platform"/>
            <consortium name="The Broad Institute Genome Sequencing Center for Infectious Disease"/>
            <person name="Wu L."/>
            <person name="Ma J."/>
        </authorList>
    </citation>
    <scope>NUCLEOTIDE SEQUENCE [LARGE SCALE GENOMIC DNA]</scope>
    <source>
        <strain evidence="3">JCM 14309</strain>
    </source>
</reference>
<accession>A0ABP6M2X9</accession>
<feature type="transmembrane region" description="Helical" evidence="1">
    <location>
        <begin position="9"/>
        <end position="26"/>
    </location>
</feature>